<comment type="caution">
    <text evidence="5">The sequence shown here is derived from an EMBL/GenBank/DDBJ whole genome shotgun (WGS) entry which is preliminary data.</text>
</comment>
<evidence type="ECO:0000256" key="3">
    <source>
        <dbReference type="ARBA" id="ARBA00023163"/>
    </source>
</evidence>
<keyword evidence="1" id="KW-0805">Transcription regulation</keyword>
<dbReference type="Proteomes" id="UP000321523">
    <property type="component" value="Unassembled WGS sequence"/>
</dbReference>
<dbReference type="SUPFAM" id="SSF48008">
    <property type="entry name" value="GntR ligand-binding domain-like"/>
    <property type="match status" value="1"/>
</dbReference>
<dbReference type="PRINTS" id="PR00035">
    <property type="entry name" value="HTHGNTR"/>
</dbReference>
<dbReference type="AlphaFoldDB" id="A0A512DX03"/>
<dbReference type="PANTHER" id="PTHR43537">
    <property type="entry name" value="TRANSCRIPTIONAL REGULATOR, GNTR FAMILY"/>
    <property type="match status" value="1"/>
</dbReference>
<dbReference type="InterPro" id="IPR008920">
    <property type="entry name" value="TF_FadR/GntR_C"/>
</dbReference>
<name>A0A512DX03_9PROT</name>
<dbReference type="InterPro" id="IPR011711">
    <property type="entry name" value="GntR_C"/>
</dbReference>
<dbReference type="RefSeq" id="WP_044432112.1">
    <property type="nucleotide sequence ID" value="NZ_BJYZ01000025.1"/>
</dbReference>
<dbReference type="InterPro" id="IPR000524">
    <property type="entry name" value="Tscrpt_reg_HTH_GntR"/>
</dbReference>
<dbReference type="InterPro" id="IPR036390">
    <property type="entry name" value="WH_DNA-bd_sf"/>
</dbReference>
<sequence length="229" mass="25461">MTLSAPEDAPLKLRDRIENEILTGDMPPGFRLDEVTLATRFGVSRTPIREALFQLASAGLIEIRPRRGAVVAEVGPERLVQMFEVMAGLEGMAGRLAARRHTDADRRSLTDAHEACRRAAETGDADAYYYENERFHHAIYAASRNAFLIDQCAALHRRLKPYRRIQLQVKNRVANSLAEHEAIVAAILNLDGDAAERLLRDHIVIQGDRFSDLMASMSERAGSTAAKGR</sequence>
<evidence type="ECO:0000313" key="5">
    <source>
        <dbReference type="EMBL" id="GEO40992.1"/>
    </source>
</evidence>
<dbReference type="GO" id="GO:0003677">
    <property type="term" value="F:DNA binding"/>
    <property type="evidence" value="ECO:0007669"/>
    <property type="project" value="UniProtKB-KW"/>
</dbReference>
<dbReference type="Gene3D" id="1.20.120.530">
    <property type="entry name" value="GntR ligand-binding domain-like"/>
    <property type="match status" value="1"/>
</dbReference>
<dbReference type="InterPro" id="IPR036388">
    <property type="entry name" value="WH-like_DNA-bd_sf"/>
</dbReference>
<evidence type="ECO:0000256" key="1">
    <source>
        <dbReference type="ARBA" id="ARBA00023015"/>
    </source>
</evidence>
<organism evidence="5 6">
    <name type="scientific">Skermanella aerolata</name>
    <dbReference type="NCBI Taxonomy" id="393310"/>
    <lineage>
        <taxon>Bacteria</taxon>
        <taxon>Pseudomonadati</taxon>
        <taxon>Pseudomonadota</taxon>
        <taxon>Alphaproteobacteria</taxon>
        <taxon>Rhodospirillales</taxon>
        <taxon>Azospirillaceae</taxon>
        <taxon>Skermanella</taxon>
    </lineage>
</organism>
<dbReference type="SMART" id="SM00345">
    <property type="entry name" value="HTH_GNTR"/>
    <property type="match status" value="1"/>
</dbReference>
<dbReference type="EMBL" id="BJYZ01000025">
    <property type="protein sequence ID" value="GEO40992.1"/>
    <property type="molecule type" value="Genomic_DNA"/>
</dbReference>
<dbReference type="PANTHER" id="PTHR43537:SF49">
    <property type="entry name" value="TRANSCRIPTIONAL REGULATORY PROTEIN"/>
    <property type="match status" value="1"/>
</dbReference>
<evidence type="ECO:0000256" key="2">
    <source>
        <dbReference type="ARBA" id="ARBA00023125"/>
    </source>
</evidence>
<proteinExistence type="predicted"/>
<reference evidence="5 6" key="1">
    <citation type="submission" date="2019-07" db="EMBL/GenBank/DDBJ databases">
        <title>Whole genome shotgun sequence of Skermanella aerolata NBRC 106429.</title>
        <authorList>
            <person name="Hosoyama A."/>
            <person name="Uohara A."/>
            <person name="Ohji S."/>
            <person name="Ichikawa N."/>
        </authorList>
    </citation>
    <scope>NUCLEOTIDE SEQUENCE [LARGE SCALE GENOMIC DNA]</scope>
    <source>
        <strain evidence="5 6">NBRC 106429</strain>
    </source>
</reference>
<evidence type="ECO:0000313" key="6">
    <source>
        <dbReference type="Proteomes" id="UP000321523"/>
    </source>
</evidence>
<dbReference type="PROSITE" id="PS50949">
    <property type="entry name" value="HTH_GNTR"/>
    <property type="match status" value="1"/>
</dbReference>
<evidence type="ECO:0000259" key="4">
    <source>
        <dbReference type="PROSITE" id="PS50949"/>
    </source>
</evidence>
<dbReference type="Pfam" id="PF07729">
    <property type="entry name" value="FCD"/>
    <property type="match status" value="1"/>
</dbReference>
<dbReference type="SUPFAM" id="SSF46785">
    <property type="entry name" value="Winged helix' DNA-binding domain"/>
    <property type="match status" value="1"/>
</dbReference>
<dbReference type="Pfam" id="PF00392">
    <property type="entry name" value="GntR"/>
    <property type="match status" value="1"/>
</dbReference>
<feature type="domain" description="HTH gntR-type" evidence="4">
    <location>
        <begin position="7"/>
        <end position="74"/>
    </location>
</feature>
<keyword evidence="2" id="KW-0238">DNA-binding</keyword>
<keyword evidence="6" id="KW-1185">Reference proteome</keyword>
<dbReference type="OrthoDB" id="9789310at2"/>
<dbReference type="Gene3D" id="1.10.10.10">
    <property type="entry name" value="Winged helix-like DNA-binding domain superfamily/Winged helix DNA-binding domain"/>
    <property type="match status" value="1"/>
</dbReference>
<accession>A0A512DX03</accession>
<protein>
    <submittedName>
        <fullName evidence="5">GntR family transcriptional regulator</fullName>
    </submittedName>
</protein>
<keyword evidence="3" id="KW-0804">Transcription</keyword>
<dbReference type="SMART" id="SM00895">
    <property type="entry name" value="FCD"/>
    <property type="match status" value="1"/>
</dbReference>
<dbReference type="CDD" id="cd07377">
    <property type="entry name" value="WHTH_GntR"/>
    <property type="match status" value="1"/>
</dbReference>
<dbReference type="GO" id="GO:0003700">
    <property type="term" value="F:DNA-binding transcription factor activity"/>
    <property type="evidence" value="ECO:0007669"/>
    <property type="project" value="InterPro"/>
</dbReference>
<gene>
    <name evidence="5" type="ORF">SAE02_51400</name>
</gene>